<sequence>MEDRIGKGSNQAASKLGENGKPIFSKTRFLCKDNGSNRRPQIISSTAAVKDPGLAQCAAKDISENSTTACDISCRRPVAEGASSTTSTLLPTTPALPTLSSSTFSSAPPPPVALEASQEASNLHPAPTADNLPSSTCSISRSPPLPAAVMESSDAASNSASSPAERLCVAPSLPAVTATGDDEMAGSTREDLASGSKEDNPVGSLDEIGTAAEEFTNTTSIATAVVASPTTTDSKSKVLIEVPSGKCYADTSTVCKHIDKGECVGNPQNYNEKHV</sequence>
<accession>N1PPL0</accession>
<dbReference type="HOGENOM" id="CLU_1012028_0_0_1"/>
<reference evidence="2 3" key="2">
    <citation type="journal article" date="2012" name="PLoS Pathog.">
        <title>Diverse lifestyles and strategies of plant pathogenesis encoded in the genomes of eighteen Dothideomycetes fungi.</title>
        <authorList>
            <person name="Ohm R.A."/>
            <person name="Feau N."/>
            <person name="Henrissat B."/>
            <person name="Schoch C.L."/>
            <person name="Horwitz B.A."/>
            <person name="Barry K.W."/>
            <person name="Condon B.J."/>
            <person name="Copeland A.C."/>
            <person name="Dhillon B."/>
            <person name="Glaser F."/>
            <person name="Hesse C.N."/>
            <person name="Kosti I."/>
            <person name="LaButti K."/>
            <person name="Lindquist E.A."/>
            <person name="Lucas S."/>
            <person name="Salamov A.A."/>
            <person name="Bradshaw R.E."/>
            <person name="Ciuffetti L."/>
            <person name="Hamelin R.C."/>
            <person name="Kema G.H.J."/>
            <person name="Lawrence C."/>
            <person name="Scott J.A."/>
            <person name="Spatafora J.W."/>
            <person name="Turgeon B.G."/>
            <person name="de Wit P.J.G.M."/>
            <person name="Zhong S."/>
            <person name="Goodwin S.B."/>
            <person name="Grigoriev I.V."/>
        </authorList>
    </citation>
    <scope>NUCLEOTIDE SEQUENCE [LARGE SCALE GENOMIC DNA]</scope>
    <source>
        <strain evidence="3">NZE10 / CBS 128990</strain>
    </source>
</reference>
<organism evidence="2 3">
    <name type="scientific">Dothistroma septosporum (strain NZE10 / CBS 128990)</name>
    <name type="common">Red band needle blight fungus</name>
    <name type="synonym">Mycosphaerella pini</name>
    <dbReference type="NCBI Taxonomy" id="675120"/>
    <lineage>
        <taxon>Eukaryota</taxon>
        <taxon>Fungi</taxon>
        <taxon>Dikarya</taxon>
        <taxon>Ascomycota</taxon>
        <taxon>Pezizomycotina</taxon>
        <taxon>Dothideomycetes</taxon>
        <taxon>Dothideomycetidae</taxon>
        <taxon>Mycosphaerellales</taxon>
        <taxon>Mycosphaerellaceae</taxon>
        <taxon>Dothistroma</taxon>
    </lineage>
</organism>
<feature type="region of interest" description="Disordered" evidence="1">
    <location>
        <begin position="1"/>
        <end position="20"/>
    </location>
</feature>
<keyword evidence="3" id="KW-1185">Reference proteome</keyword>
<dbReference type="Proteomes" id="UP000016933">
    <property type="component" value="Unassembled WGS sequence"/>
</dbReference>
<feature type="region of interest" description="Disordered" evidence="1">
    <location>
        <begin position="81"/>
        <end position="204"/>
    </location>
</feature>
<dbReference type="AlphaFoldDB" id="N1PPL0"/>
<feature type="compositionally biased region" description="Polar residues" evidence="1">
    <location>
        <begin position="131"/>
        <end position="141"/>
    </location>
</feature>
<proteinExistence type="predicted"/>
<name>N1PPL0_DOTSN</name>
<evidence type="ECO:0000313" key="2">
    <source>
        <dbReference type="EMBL" id="EME44315.1"/>
    </source>
</evidence>
<protein>
    <submittedName>
        <fullName evidence="2">Uncharacterized protein</fullName>
    </submittedName>
</protein>
<dbReference type="EMBL" id="KB446539">
    <property type="protein sequence ID" value="EME44315.1"/>
    <property type="molecule type" value="Genomic_DNA"/>
</dbReference>
<feature type="compositionally biased region" description="Low complexity" evidence="1">
    <location>
        <begin position="82"/>
        <end position="106"/>
    </location>
</feature>
<evidence type="ECO:0000256" key="1">
    <source>
        <dbReference type="SAM" id="MobiDB-lite"/>
    </source>
</evidence>
<feature type="compositionally biased region" description="Low complexity" evidence="1">
    <location>
        <begin position="152"/>
        <end position="164"/>
    </location>
</feature>
<feature type="compositionally biased region" description="Basic and acidic residues" evidence="1">
    <location>
        <begin position="188"/>
        <end position="200"/>
    </location>
</feature>
<reference evidence="3" key="1">
    <citation type="journal article" date="2012" name="PLoS Genet.">
        <title>The genomes of the fungal plant pathogens Cladosporium fulvum and Dothistroma septosporum reveal adaptation to different hosts and lifestyles but also signatures of common ancestry.</title>
        <authorList>
            <person name="de Wit P.J.G.M."/>
            <person name="van der Burgt A."/>
            <person name="Oekmen B."/>
            <person name="Stergiopoulos I."/>
            <person name="Abd-Elsalam K.A."/>
            <person name="Aerts A.L."/>
            <person name="Bahkali A.H."/>
            <person name="Beenen H.G."/>
            <person name="Chettri P."/>
            <person name="Cox M.P."/>
            <person name="Datema E."/>
            <person name="de Vries R.P."/>
            <person name="Dhillon B."/>
            <person name="Ganley A.R."/>
            <person name="Griffiths S.A."/>
            <person name="Guo Y."/>
            <person name="Hamelin R.C."/>
            <person name="Henrissat B."/>
            <person name="Kabir M.S."/>
            <person name="Jashni M.K."/>
            <person name="Kema G."/>
            <person name="Klaubauf S."/>
            <person name="Lapidus A."/>
            <person name="Levasseur A."/>
            <person name="Lindquist E."/>
            <person name="Mehrabi R."/>
            <person name="Ohm R.A."/>
            <person name="Owen T.J."/>
            <person name="Salamov A."/>
            <person name="Schwelm A."/>
            <person name="Schijlen E."/>
            <person name="Sun H."/>
            <person name="van den Burg H.A."/>
            <person name="van Ham R.C.H.J."/>
            <person name="Zhang S."/>
            <person name="Goodwin S.B."/>
            <person name="Grigoriev I.V."/>
            <person name="Collemare J."/>
            <person name="Bradshaw R.E."/>
        </authorList>
    </citation>
    <scope>NUCLEOTIDE SEQUENCE [LARGE SCALE GENOMIC DNA]</scope>
    <source>
        <strain evidence="3">NZE10 / CBS 128990</strain>
    </source>
</reference>
<gene>
    <name evidence="2" type="ORF">DOTSEDRAFT_53459</name>
</gene>
<evidence type="ECO:0000313" key="3">
    <source>
        <dbReference type="Proteomes" id="UP000016933"/>
    </source>
</evidence>